<dbReference type="Proteomes" id="UP000032430">
    <property type="component" value="Chromosome I"/>
</dbReference>
<organism evidence="3 4">
    <name type="scientific">Legionella fallonii LLAP-10</name>
    <dbReference type="NCBI Taxonomy" id="1212491"/>
    <lineage>
        <taxon>Bacteria</taxon>
        <taxon>Pseudomonadati</taxon>
        <taxon>Pseudomonadota</taxon>
        <taxon>Gammaproteobacteria</taxon>
        <taxon>Legionellales</taxon>
        <taxon>Legionellaceae</taxon>
        <taxon>Legionella</taxon>
    </lineage>
</organism>
<proteinExistence type="predicted"/>
<evidence type="ECO:0000313" key="4">
    <source>
        <dbReference type="Proteomes" id="UP000032430"/>
    </source>
</evidence>
<feature type="region of interest" description="Disordered" evidence="1">
    <location>
        <begin position="429"/>
        <end position="451"/>
    </location>
</feature>
<accession>A0A098G9U1</accession>
<feature type="transmembrane region" description="Helical" evidence="2">
    <location>
        <begin position="319"/>
        <end position="339"/>
    </location>
</feature>
<evidence type="ECO:0000256" key="1">
    <source>
        <dbReference type="SAM" id="MobiDB-lite"/>
    </source>
</evidence>
<dbReference type="InterPro" id="IPR029058">
    <property type="entry name" value="AB_hydrolase_fold"/>
</dbReference>
<dbReference type="HOGENOM" id="CLU_606626_0_0_6"/>
<dbReference type="KEGG" id="lfa:LFA_3438"/>
<feature type="transmembrane region" description="Helical" evidence="2">
    <location>
        <begin position="345"/>
        <end position="366"/>
    </location>
</feature>
<dbReference type="SUPFAM" id="SSF53474">
    <property type="entry name" value="alpha/beta-Hydrolases"/>
    <property type="match status" value="1"/>
</dbReference>
<dbReference type="EMBL" id="LN614827">
    <property type="protein sequence ID" value="CEG58770.1"/>
    <property type="molecule type" value="Genomic_DNA"/>
</dbReference>
<evidence type="ECO:0000256" key="2">
    <source>
        <dbReference type="SAM" id="Phobius"/>
    </source>
</evidence>
<dbReference type="STRING" id="1212491.LFA_3438"/>
<dbReference type="RefSeq" id="WP_045097016.1">
    <property type="nucleotide sequence ID" value="NZ_LN614827.1"/>
</dbReference>
<feature type="compositionally biased region" description="Polar residues" evidence="1">
    <location>
        <begin position="435"/>
        <end position="451"/>
    </location>
</feature>
<reference evidence="4" key="1">
    <citation type="submission" date="2014-09" db="EMBL/GenBank/DDBJ databases">
        <authorList>
            <person name="Gomez-Valero L."/>
        </authorList>
    </citation>
    <scope>NUCLEOTIDE SEQUENCE [LARGE SCALE GENOMIC DNA]</scope>
    <source>
        <strain evidence="4">ATCC700992</strain>
    </source>
</reference>
<keyword evidence="4" id="KW-1185">Reference proteome</keyword>
<dbReference type="AlphaFoldDB" id="A0A098G9U1"/>
<gene>
    <name evidence="3" type="ORF">LFA_3438</name>
</gene>
<sequence length="451" mass="48708">MKKTISVFFSGTGFSIDDSATFLAANLYECVKQGEQQIKMGFDGCGVEFGLSGIVFGSGLDEQCDRVIQRIIEEIEAGNEMTLNVYGHSRGAVGALMLAQQLSAVDPKLLSINMALLDPVPGNLITTSTFDPFNISLANKTMDLTDCKPLKKVLALYPHEPLPAFAFHAPLIASYPEGIELDEDVIGGCHAEAEQLSNSASTIASLRISEFLTKNGTKFNSSADYTDNAALNAAYLQQYKLELDKINKLGPMTRDAHSAKGVYINAKTGAQYFNEHHKRLAYGSDDATVALTIEPSYGPVSLFKRATATYPVAWQILKWSSLSIGIACLLFFTGGLAAIASLGAFSIVAAAPVIGGALATLWYGAIKPGLLWATNRIFYPSYSIREINSVTLEAEKESTDKLLDVFSGEESPKPEKQLQPEAPYHGRRLFDSKGANHNTSSEPAFSNVCTL</sequence>
<keyword evidence="2" id="KW-1133">Transmembrane helix</keyword>
<evidence type="ECO:0000313" key="3">
    <source>
        <dbReference type="EMBL" id="CEG58770.1"/>
    </source>
</evidence>
<protein>
    <submittedName>
        <fullName evidence="3">Uncharacterized protein</fullName>
    </submittedName>
</protein>
<keyword evidence="2" id="KW-0812">Transmembrane</keyword>
<keyword evidence="2" id="KW-0472">Membrane</keyword>
<dbReference type="OrthoDB" id="5651860at2"/>
<name>A0A098G9U1_9GAMM</name>